<keyword evidence="1" id="KW-1133">Transmembrane helix</keyword>
<sequence>MYITGDVSGKTSIIVKNRGCLGASISGNGIKIIDVQKYPLMIVLSCKVIITMKGKLQFLGVLMPIHFTIMAYPAMQMMIIGICVN</sequence>
<proteinExistence type="predicted"/>
<accession>J0R3S4</accession>
<evidence type="ECO:0000313" key="3">
    <source>
        <dbReference type="Proteomes" id="UP000008952"/>
    </source>
</evidence>
<keyword evidence="1" id="KW-0472">Membrane</keyword>
<feature type="transmembrane region" description="Helical" evidence="1">
    <location>
        <begin position="61"/>
        <end position="84"/>
    </location>
</feature>
<dbReference type="AlphaFoldDB" id="J0R3S4"/>
<evidence type="ECO:0000256" key="1">
    <source>
        <dbReference type="SAM" id="Phobius"/>
    </source>
</evidence>
<keyword evidence="1" id="KW-0812">Transmembrane</keyword>
<reference evidence="2 3" key="1">
    <citation type="submission" date="2012-03" db="EMBL/GenBank/DDBJ databases">
        <title>The Genome Sequence of Bartonella tamiae Th239.</title>
        <authorList>
            <consortium name="The Broad Institute Genome Sequencing Platform"/>
            <consortium name="The Broad Institute Genome Sequencing Center for Infectious Disease"/>
            <person name="Feldgarden M."/>
            <person name="Kirby J."/>
            <person name="Kosoy M."/>
            <person name="Birtles R."/>
            <person name="Probert W.S."/>
            <person name="Chiaraviglio L."/>
            <person name="Young S.K."/>
            <person name="Zeng Q."/>
            <person name="Gargeya S."/>
            <person name="Fitzgerald M."/>
            <person name="Haas B."/>
            <person name="Abouelleil A."/>
            <person name="Alvarado L."/>
            <person name="Arachchi H.M."/>
            <person name="Berlin A."/>
            <person name="Chapman S.B."/>
            <person name="Gearin G."/>
            <person name="Goldberg J."/>
            <person name="Griggs A."/>
            <person name="Gujja S."/>
            <person name="Hansen M."/>
            <person name="Heiman D."/>
            <person name="Howarth C."/>
            <person name="Larimer J."/>
            <person name="Lui A."/>
            <person name="MacDonald P.J.P."/>
            <person name="McCowen C."/>
            <person name="Montmayeur A."/>
            <person name="Murphy C."/>
            <person name="Neiman D."/>
            <person name="Pearson M."/>
            <person name="Priest M."/>
            <person name="Roberts A."/>
            <person name="Saif S."/>
            <person name="Shea T."/>
            <person name="Sisk P."/>
            <person name="Stolte C."/>
            <person name="Sykes S."/>
            <person name="Wortman J."/>
            <person name="Nusbaum C."/>
            <person name="Birren B."/>
        </authorList>
    </citation>
    <scope>NUCLEOTIDE SEQUENCE [LARGE SCALE GENOMIC DNA]</scope>
    <source>
        <strain evidence="2 3">Th239</strain>
    </source>
</reference>
<name>J0R3S4_9HYPH</name>
<gene>
    <name evidence="2" type="ORF">ME5_00685</name>
</gene>
<dbReference type="HOGENOM" id="CLU_2506017_0_0_5"/>
<dbReference type="EMBL" id="AIMB01000007">
    <property type="protein sequence ID" value="EJF90284.1"/>
    <property type="molecule type" value="Genomic_DNA"/>
</dbReference>
<organism evidence="2 3">
    <name type="scientific">Bartonella tamiae Th239</name>
    <dbReference type="NCBI Taxonomy" id="1094558"/>
    <lineage>
        <taxon>Bacteria</taxon>
        <taxon>Pseudomonadati</taxon>
        <taxon>Pseudomonadota</taxon>
        <taxon>Alphaproteobacteria</taxon>
        <taxon>Hyphomicrobiales</taxon>
        <taxon>Bartonellaceae</taxon>
        <taxon>Bartonella</taxon>
    </lineage>
</organism>
<protein>
    <submittedName>
        <fullName evidence="2">Uncharacterized protein</fullName>
    </submittedName>
</protein>
<dbReference type="STRING" id="1094558.ME5_00685"/>
<comment type="caution">
    <text evidence="2">The sequence shown here is derived from an EMBL/GenBank/DDBJ whole genome shotgun (WGS) entry which is preliminary data.</text>
</comment>
<dbReference type="Proteomes" id="UP000008952">
    <property type="component" value="Unassembled WGS sequence"/>
</dbReference>
<keyword evidence="3" id="KW-1185">Reference proteome</keyword>
<evidence type="ECO:0000313" key="2">
    <source>
        <dbReference type="EMBL" id="EJF90284.1"/>
    </source>
</evidence>